<dbReference type="Proteomes" id="UP000017836">
    <property type="component" value="Unassembled WGS sequence"/>
</dbReference>
<feature type="transmembrane region" description="Helical" evidence="1">
    <location>
        <begin position="27"/>
        <end position="48"/>
    </location>
</feature>
<proteinExistence type="predicted"/>
<dbReference type="Gramene" id="ERM96876">
    <property type="protein sequence ID" value="ERM96876"/>
    <property type="gene ID" value="AMTR_s03806p00005440"/>
</dbReference>
<dbReference type="HOGENOM" id="CLU_2323610_0_0_1"/>
<keyword evidence="3" id="KW-1185">Reference proteome</keyword>
<evidence type="ECO:0000313" key="2">
    <source>
        <dbReference type="EMBL" id="ERM96876.1"/>
    </source>
</evidence>
<reference evidence="3" key="1">
    <citation type="journal article" date="2013" name="Science">
        <title>The Amborella genome and the evolution of flowering plants.</title>
        <authorList>
            <consortium name="Amborella Genome Project"/>
        </authorList>
    </citation>
    <scope>NUCLEOTIDE SEQUENCE [LARGE SCALE GENOMIC DNA]</scope>
</reference>
<sequence>MAIWTLALHRPILQPHQTTTQEGGVAVSFQIVDTVAVAMVVVVVMVVVKAMVNSKTITITLEINKVIVPAYLAKYAIVWASQSSNVGNALTMHFNLIRV</sequence>
<keyword evidence="1" id="KW-0812">Transmembrane</keyword>
<keyword evidence="1" id="KW-1133">Transmembrane helix</keyword>
<evidence type="ECO:0000256" key="1">
    <source>
        <dbReference type="SAM" id="Phobius"/>
    </source>
</evidence>
<accession>U5CX70</accession>
<evidence type="ECO:0000313" key="3">
    <source>
        <dbReference type="Proteomes" id="UP000017836"/>
    </source>
</evidence>
<dbReference type="AlphaFoldDB" id="U5CX70"/>
<gene>
    <name evidence="2" type="ORF">AMTR_s03806p00005440</name>
</gene>
<dbReference type="EMBL" id="KI396655">
    <property type="protein sequence ID" value="ERM96876.1"/>
    <property type="molecule type" value="Genomic_DNA"/>
</dbReference>
<organism evidence="2 3">
    <name type="scientific">Amborella trichopoda</name>
    <dbReference type="NCBI Taxonomy" id="13333"/>
    <lineage>
        <taxon>Eukaryota</taxon>
        <taxon>Viridiplantae</taxon>
        <taxon>Streptophyta</taxon>
        <taxon>Embryophyta</taxon>
        <taxon>Tracheophyta</taxon>
        <taxon>Spermatophyta</taxon>
        <taxon>Magnoliopsida</taxon>
        <taxon>Amborellales</taxon>
        <taxon>Amborellaceae</taxon>
        <taxon>Amborella</taxon>
    </lineage>
</organism>
<keyword evidence="1" id="KW-0472">Membrane</keyword>
<name>U5CX70_AMBTC</name>
<protein>
    <submittedName>
        <fullName evidence="2">Uncharacterized protein</fullName>
    </submittedName>
</protein>